<dbReference type="EMBL" id="LAZR01016616">
    <property type="protein sequence ID" value="KKM03730.1"/>
    <property type="molecule type" value="Genomic_DNA"/>
</dbReference>
<protein>
    <recommendedName>
        <fullName evidence="5">Thiamine pyrophosphate enzyme TPP-binding domain-containing protein</fullName>
    </recommendedName>
</protein>
<dbReference type="AlphaFoldDB" id="A0A0F9GY44"/>
<dbReference type="SUPFAM" id="SSF52518">
    <property type="entry name" value="Thiamin diphosphate-binding fold (THDP-binding)"/>
    <property type="match status" value="1"/>
</dbReference>
<evidence type="ECO:0000256" key="1">
    <source>
        <dbReference type="ARBA" id="ARBA00023002"/>
    </source>
</evidence>
<evidence type="ECO:0008006" key="5">
    <source>
        <dbReference type="Google" id="ProtNLM"/>
    </source>
</evidence>
<proteinExistence type="predicted"/>
<dbReference type="InterPro" id="IPR051457">
    <property type="entry name" value="2-oxoacid:Fd_oxidoreductase"/>
</dbReference>
<gene>
    <name evidence="4" type="ORF">LCGC14_1771510</name>
</gene>
<dbReference type="GO" id="GO:0016625">
    <property type="term" value="F:oxidoreductase activity, acting on the aldehyde or oxo group of donors, iron-sulfur protein as acceptor"/>
    <property type="evidence" value="ECO:0007669"/>
    <property type="project" value="UniProtKB-ARBA"/>
</dbReference>
<evidence type="ECO:0000313" key="4">
    <source>
        <dbReference type="EMBL" id="KKM03730.1"/>
    </source>
</evidence>
<dbReference type="CDD" id="cd03375">
    <property type="entry name" value="TPP_OGFOR"/>
    <property type="match status" value="1"/>
</dbReference>
<evidence type="ECO:0000259" key="3">
    <source>
        <dbReference type="Pfam" id="PF12367"/>
    </source>
</evidence>
<dbReference type="Gene3D" id="3.40.50.970">
    <property type="match status" value="1"/>
</dbReference>
<sequence length="231" mass="25231">VPGIGCSSRTPYFMSTFGLHGVHGRTLPIATGMKLANPDLTILAMGGDGDLMSIGAGHFPHAAARNVDITCVLMDNQTYGLTKAQASPTSSMGHKTKSTPYGVIAKPMAPVLFALANGATFVARGYSAKPNDLTDLIVQGIKHPGFSFIHVQSPCTEFFNTYDFYDQHVEELPSDWDQHDLKAAINLALTEEKVHLGVFYQEERLSFSAAVRQFEPEGKQFDLAEYLQRFS</sequence>
<dbReference type="GO" id="GO:0045333">
    <property type="term" value="P:cellular respiration"/>
    <property type="evidence" value="ECO:0007669"/>
    <property type="project" value="UniProtKB-ARBA"/>
</dbReference>
<dbReference type="Pfam" id="PF02775">
    <property type="entry name" value="TPP_enzyme_C"/>
    <property type="match status" value="1"/>
</dbReference>
<feature type="non-terminal residue" evidence="4">
    <location>
        <position position="1"/>
    </location>
</feature>
<evidence type="ECO:0000259" key="2">
    <source>
        <dbReference type="Pfam" id="PF02775"/>
    </source>
</evidence>
<reference evidence="4" key="1">
    <citation type="journal article" date="2015" name="Nature">
        <title>Complex archaea that bridge the gap between prokaryotes and eukaryotes.</title>
        <authorList>
            <person name="Spang A."/>
            <person name="Saw J.H."/>
            <person name="Jorgensen S.L."/>
            <person name="Zaremba-Niedzwiedzka K."/>
            <person name="Martijn J."/>
            <person name="Lind A.E."/>
            <person name="van Eijk R."/>
            <person name="Schleper C."/>
            <person name="Guy L."/>
            <person name="Ettema T.J."/>
        </authorList>
    </citation>
    <scope>NUCLEOTIDE SEQUENCE</scope>
</reference>
<dbReference type="InterPro" id="IPR011766">
    <property type="entry name" value="TPP_enzyme_TPP-bd"/>
</dbReference>
<feature type="domain" description="Thiamine pyrophosphate enzyme TPP-binding" evidence="2">
    <location>
        <begin position="4"/>
        <end position="151"/>
    </location>
</feature>
<dbReference type="GO" id="GO:0030976">
    <property type="term" value="F:thiamine pyrophosphate binding"/>
    <property type="evidence" value="ECO:0007669"/>
    <property type="project" value="InterPro"/>
</dbReference>
<dbReference type="InterPro" id="IPR029061">
    <property type="entry name" value="THDP-binding"/>
</dbReference>
<dbReference type="InterPro" id="IPR032686">
    <property type="entry name" value="PFO_beta_C"/>
</dbReference>
<comment type="caution">
    <text evidence="4">The sequence shown here is derived from an EMBL/GenBank/DDBJ whole genome shotgun (WGS) entry which is preliminary data.</text>
</comment>
<accession>A0A0F9GY44</accession>
<keyword evidence="1" id="KW-0560">Oxidoreductase</keyword>
<organism evidence="4">
    <name type="scientific">marine sediment metagenome</name>
    <dbReference type="NCBI Taxonomy" id="412755"/>
    <lineage>
        <taxon>unclassified sequences</taxon>
        <taxon>metagenomes</taxon>
        <taxon>ecological metagenomes</taxon>
    </lineage>
</organism>
<feature type="domain" description="Pyruvate ferredoxin oxidoreductase beta subunit C-terminal" evidence="3">
    <location>
        <begin position="160"/>
        <end position="214"/>
    </location>
</feature>
<dbReference type="PANTHER" id="PTHR48084:SF4">
    <property type="entry name" value="2-OXOGLUTARATE OXIDOREDUCTASE SUBUNIT KORB"/>
    <property type="match status" value="1"/>
</dbReference>
<dbReference type="PANTHER" id="PTHR48084">
    <property type="entry name" value="2-OXOGLUTARATE OXIDOREDUCTASE SUBUNIT KORB-RELATED"/>
    <property type="match status" value="1"/>
</dbReference>
<name>A0A0F9GY44_9ZZZZ</name>
<dbReference type="Pfam" id="PF12367">
    <property type="entry name" value="PFO_beta_C"/>
    <property type="match status" value="1"/>
</dbReference>